<evidence type="ECO:0000313" key="3">
    <source>
        <dbReference type="EMBL" id="MBD2501340.1"/>
    </source>
</evidence>
<reference evidence="3 4" key="1">
    <citation type="journal article" date="2020" name="ISME J.">
        <title>Comparative genomics reveals insights into cyanobacterial evolution and habitat adaptation.</title>
        <authorList>
            <person name="Chen M.Y."/>
            <person name="Teng W.K."/>
            <person name="Zhao L."/>
            <person name="Hu C.X."/>
            <person name="Zhou Y.K."/>
            <person name="Han B.P."/>
            <person name="Song L.R."/>
            <person name="Shu W.S."/>
        </authorList>
    </citation>
    <scope>NUCLEOTIDE SEQUENCE [LARGE SCALE GENOMIC DNA]</scope>
    <source>
        <strain evidence="3 4">FACHB-119</strain>
    </source>
</reference>
<name>A0ABR8D2D0_9NOST</name>
<dbReference type="PANTHER" id="PTHR45138:SF9">
    <property type="entry name" value="DIGUANYLATE CYCLASE DGCM-RELATED"/>
    <property type="match status" value="1"/>
</dbReference>
<keyword evidence="4" id="KW-1185">Reference proteome</keyword>
<protein>
    <submittedName>
        <fullName evidence="3">Diguanylate cyclase</fullName>
    </submittedName>
</protein>
<dbReference type="PROSITE" id="PS50887">
    <property type="entry name" value="GGDEF"/>
    <property type="match status" value="1"/>
</dbReference>
<proteinExistence type="predicted"/>
<dbReference type="InterPro" id="IPR043128">
    <property type="entry name" value="Rev_trsase/Diguanyl_cyclase"/>
</dbReference>
<dbReference type="EMBL" id="JACJSG010000014">
    <property type="protein sequence ID" value="MBD2501340.1"/>
    <property type="molecule type" value="Genomic_DNA"/>
</dbReference>
<evidence type="ECO:0000313" key="4">
    <source>
        <dbReference type="Proteomes" id="UP000661112"/>
    </source>
</evidence>
<sequence>MNWQFPNWRNLSWLLPGSIASLIFLLILKLGILNPLERLAYISLFQLRGEIPWSQQVVVIGIDDASIQQLGRFPWPRQQYTTLLQQLSTAKPNLVVFDMVFSETTGADPQLAQAMQQHGLVVIAQAWDYQGKPWLPTTKLQAAAIDTGHISKSQDADGITRQISPQIQGIPALGLITGQIYSSTWEHVHIPNLNEPLWLNYPGKIRHASVYSFADVVQGKIPAQTFKDKIVLVGVTAIGIDSVNSTPFERDSRFSGVYLHAVFINNLLQQNFLRRFQPESLIILLVLINISWSLVITRWHLHWQLLGWLGGCLGYLVVGVFALKLGYWLLPVASAMIFLSLTTVVVIINQQFQQAIAIQYLKRQINIDGLTQIANRRCFNEYFHQEWRRAAREQTLLSLIICDVDFFKKYNDSYGHQAGDICLQQVAQALQQSIKRPADLVARYGGEEFVVILPNTNAQGAIHIAEIMRTNVKALEIPHIASEVSEYVSLSIGIATTIPDHQDSEKTLIETADQGLYTAKQKGRDQIVFQEWRSP</sequence>
<dbReference type="RefSeq" id="WP_190471948.1">
    <property type="nucleotide sequence ID" value="NZ_JACJSG010000014.1"/>
</dbReference>
<keyword evidence="1" id="KW-1133">Transmembrane helix</keyword>
<feature type="transmembrane region" description="Helical" evidence="1">
    <location>
        <begin position="12"/>
        <end position="32"/>
    </location>
</feature>
<dbReference type="SMART" id="SM01080">
    <property type="entry name" value="CHASE2"/>
    <property type="match status" value="1"/>
</dbReference>
<comment type="caution">
    <text evidence="3">The sequence shown here is derived from an EMBL/GenBank/DDBJ whole genome shotgun (WGS) entry which is preliminary data.</text>
</comment>
<feature type="transmembrane region" description="Helical" evidence="1">
    <location>
        <begin position="328"/>
        <end position="348"/>
    </location>
</feature>
<feature type="domain" description="GGDEF" evidence="2">
    <location>
        <begin position="395"/>
        <end position="532"/>
    </location>
</feature>
<dbReference type="CDD" id="cd01949">
    <property type="entry name" value="GGDEF"/>
    <property type="match status" value="1"/>
</dbReference>
<dbReference type="NCBIfam" id="TIGR00254">
    <property type="entry name" value="GGDEF"/>
    <property type="match status" value="1"/>
</dbReference>
<gene>
    <name evidence="3" type="ORF">H6G83_12145</name>
</gene>
<feature type="transmembrane region" description="Helical" evidence="1">
    <location>
        <begin position="281"/>
        <end position="299"/>
    </location>
</feature>
<dbReference type="Pfam" id="PF00990">
    <property type="entry name" value="GGDEF"/>
    <property type="match status" value="1"/>
</dbReference>
<evidence type="ECO:0000256" key="1">
    <source>
        <dbReference type="SAM" id="Phobius"/>
    </source>
</evidence>
<dbReference type="InterPro" id="IPR007890">
    <property type="entry name" value="CHASE2"/>
</dbReference>
<evidence type="ECO:0000259" key="2">
    <source>
        <dbReference type="PROSITE" id="PS50887"/>
    </source>
</evidence>
<organism evidence="3 4">
    <name type="scientific">Anabaena azotica FACHB-119</name>
    <dbReference type="NCBI Taxonomy" id="947527"/>
    <lineage>
        <taxon>Bacteria</taxon>
        <taxon>Bacillati</taxon>
        <taxon>Cyanobacteriota</taxon>
        <taxon>Cyanophyceae</taxon>
        <taxon>Nostocales</taxon>
        <taxon>Nostocaceae</taxon>
        <taxon>Anabaena</taxon>
        <taxon>Anabaena azotica</taxon>
    </lineage>
</organism>
<dbReference type="Pfam" id="PF05226">
    <property type="entry name" value="CHASE2"/>
    <property type="match status" value="1"/>
</dbReference>
<feature type="transmembrane region" description="Helical" evidence="1">
    <location>
        <begin position="305"/>
        <end position="323"/>
    </location>
</feature>
<dbReference type="InterPro" id="IPR000160">
    <property type="entry name" value="GGDEF_dom"/>
</dbReference>
<keyword evidence="1" id="KW-0812">Transmembrane</keyword>
<keyword evidence="1" id="KW-0472">Membrane</keyword>
<dbReference type="InterPro" id="IPR029787">
    <property type="entry name" value="Nucleotide_cyclase"/>
</dbReference>
<dbReference type="SUPFAM" id="SSF55073">
    <property type="entry name" value="Nucleotide cyclase"/>
    <property type="match status" value="1"/>
</dbReference>
<dbReference type="Gene3D" id="3.30.70.270">
    <property type="match status" value="1"/>
</dbReference>
<accession>A0ABR8D2D0</accession>
<dbReference type="SMART" id="SM00267">
    <property type="entry name" value="GGDEF"/>
    <property type="match status" value="1"/>
</dbReference>
<dbReference type="PANTHER" id="PTHR45138">
    <property type="entry name" value="REGULATORY COMPONENTS OF SENSORY TRANSDUCTION SYSTEM"/>
    <property type="match status" value="1"/>
</dbReference>
<dbReference type="Proteomes" id="UP000661112">
    <property type="component" value="Unassembled WGS sequence"/>
</dbReference>
<dbReference type="InterPro" id="IPR050469">
    <property type="entry name" value="Diguanylate_Cyclase"/>
</dbReference>